<name>A0A4Y2HN84_ARAVE</name>
<proteinExistence type="predicted"/>
<keyword evidence="2" id="KW-1185">Reference proteome</keyword>
<gene>
    <name evidence="1" type="ORF">AVEN_67770_1</name>
</gene>
<accession>A0A4Y2HN84</accession>
<comment type="caution">
    <text evidence="1">The sequence shown here is derived from an EMBL/GenBank/DDBJ whole genome shotgun (WGS) entry which is preliminary data.</text>
</comment>
<reference evidence="1 2" key="1">
    <citation type="journal article" date="2019" name="Sci. Rep.">
        <title>Orb-weaving spider Araneus ventricosus genome elucidates the spidroin gene catalogue.</title>
        <authorList>
            <person name="Kono N."/>
            <person name="Nakamura H."/>
            <person name="Ohtoshi R."/>
            <person name="Moran D.A.P."/>
            <person name="Shinohara A."/>
            <person name="Yoshida Y."/>
            <person name="Fujiwara M."/>
            <person name="Mori M."/>
            <person name="Tomita M."/>
            <person name="Arakawa K."/>
        </authorList>
    </citation>
    <scope>NUCLEOTIDE SEQUENCE [LARGE SCALE GENOMIC DNA]</scope>
</reference>
<evidence type="ECO:0000313" key="2">
    <source>
        <dbReference type="Proteomes" id="UP000499080"/>
    </source>
</evidence>
<dbReference type="AlphaFoldDB" id="A0A4Y2HN84"/>
<protein>
    <submittedName>
        <fullName evidence="1">Uncharacterized protein</fullName>
    </submittedName>
</protein>
<sequence length="89" mass="10362">MVKLDADLQFECKDRTLKSIYLASFLSYLVHMHHTDRQIDSPPFVGYNPKLDVGCLLWDLWPQEQNLSKLRQTYGGSTAYGKIRRRSTV</sequence>
<organism evidence="1 2">
    <name type="scientific">Araneus ventricosus</name>
    <name type="common">Orbweaver spider</name>
    <name type="synonym">Epeira ventricosa</name>
    <dbReference type="NCBI Taxonomy" id="182803"/>
    <lineage>
        <taxon>Eukaryota</taxon>
        <taxon>Metazoa</taxon>
        <taxon>Ecdysozoa</taxon>
        <taxon>Arthropoda</taxon>
        <taxon>Chelicerata</taxon>
        <taxon>Arachnida</taxon>
        <taxon>Araneae</taxon>
        <taxon>Araneomorphae</taxon>
        <taxon>Entelegynae</taxon>
        <taxon>Araneoidea</taxon>
        <taxon>Araneidae</taxon>
        <taxon>Araneus</taxon>
    </lineage>
</organism>
<dbReference type="Proteomes" id="UP000499080">
    <property type="component" value="Unassembled WGS sequence"/>
</dbReference>
<dbReference type="EMBL" id="BGPR01002047">
    <property type="protein sequence ID" value="GBM66827.1"/>
    <property type="molecule type" value="Genomic_DNA"/>
</dbReference>
<evidence type="ECO:0000313" key="1">
    <source>
        <dbReference type="EMBL" id="GBM66827.1"/>
    </source>
</evidence>